<organism evidence="1 2">
    <name type="scientific">Mycobacterium tuberculosis</name>
    <dbReference type="NCBI Taxonomy" id="1773"/>
    <lineage>
        <taxon>Bacteria</taxon>
        <taxon>Bacillati</taxon>
        <taxon>Actinomycetota</taxon>
        <taxon>Actinomycetes</taxon>
        <taxon>Mycobacteriales</taxon>
        <taxon>Mycobacteriaceae</taxon>
        <taxon>Mycobacterium</taxon>
        <taxon>Mycobacterium tuberculosis complex</taxon>
    </lineage>
</organism>
<evidence type="ECO:0000313" key="2">
    <source>
        <dbReference type="Proteomes" id="UP000050164"/>
    </source>
</evidence>
<accession>A0A655AQV6</accession>
<protein>
    <submittedName>
        <fullName evidence="1">Lipoprotein LpqK</fullName>
    </submittedName>
</protein>
<gene>
    <name evidence="1" type="primary">lpqK</name>
    <name evidence="1" type="ORF">ERS027659_05085</name>
</gene>
<dbReference type="EMBL" id="CNFT01002328">
    <property type="protein sequence ID" value="CKU16721.1"/>
    <property type="molecule type" value="Genomic_DNA"/>
</dbReference>
<keyword evidence="1" id="KW-0449">Lipoprotein</keyword>
<dbReference type="Proteomes" id="UP000050164">
    <property type="component" value="Unassembled WGS sequence"/>
</dbReference>
<proteinExistence type="predicted"/>
<evidence type="ECO:0000313" key="1">
    <source>
        <dbReference type="EMBL" id="CKU16721.1"/>
    </source>
</evidence>
<dbReference type="AlphaFoldDB" id="A0A655AQV6"/>
<reference evidence="1 2" key="1">
    <citation type="submission" date="2015-03" db="EMBL/GenBank/DDBJ databases">
        <authorList>
            <consortium name="Pathogen Informatics"/>
        </authorList>
    </citation>
    <scope>NUCLEOTIDE SEQUENCE [LARGE SCALE GENOMIC DNA]</scope>
    <source>
        <strain evidence="1 2">Bir 185</strain>
    </source>
</reference>
<name>A0A655AQV6_MYCTX</name>
<sequence length="63" mass="6770">MFAGYAAVEAYLPSQRVAVAVAVTYAPEAFDDQGNYRNQADILFRKIGAEVAPNDAPPMPPGR</sequence>